<dbReference type="STRING" id="1462993.A6V36_09675"/>
<dbReference type="InterPro" id="IPR007383">
    <property type="entry name" value="DUF445"/>
</dbReference>
<accession>A0A1A9N9L7</accession>
<dbReference type="GO" id="GO:0005886">
    <property type="term" value="C:plasma membrane"/>
    <property type="evidence" value="ECO:0007669"/>
    <property type="project" value="TreeGrafter"/>
</dbReference>
<dbReference type="Proteomes" id="UP000078116">
    <property type="component" value="Unassembled WGS sequence"/>
</dbReference>
<sequence length="401" mass="44183">MRRTATCLLVLMIALLGVCVVWQGRYPSLALARAFAEAGTIGAIADWYAVVALFRRPFGLPIPHTAIIPRNQQRIAESLGNFVEEHFLTPELIVGRLGGYNAAQALAGWLAEPPNSQAIADVVTAALPELLNGIDETQAARWFDSLVLPQLRTLDVSRAAGGILAVLTDRDRHQPLLDRGLATLETWLTVNVEMIKAKFSAASRFTPAPIDNYIVNKFVEGIIALLHEVAANPEHALRRQFDEAMRDLIVQLQSSPVHRRFGRSLMRDCLRYLREGGYERVLLDHVRACVSADLERAQPVLGSVTAAMLVALGKGLGSDPSMQHRLNAWWLALARSLVVRFRSQLSMLITEVVKSWNAEDVSRKIETEIGRDLQYIRINGTFVGGLVGVLLHIATVVAAQV</sequence>
<dbReference type="PANTHER" id="PTHR38442">
    <property type="entry name" value="INNER MEMBRANE PROTEIN-RELATED"/>
    <property type="match status" value="1"/>
</dbReference>
<evidence type="ECO:0000313" key="3">
    <source>
        <dbReference type="Proteomes" id="UP000077961"/>
    </source>
</evidence>
<keyword evidence="3" id="KW-1185">Reference proteome</keyword>
<protein>
    <recommendedName>
        <fullName evidence="5">DUF445 domain-containing protein</fullName>
    </recommendedName>
</protein>
<dbReference type="PANTHER" id="PTHR38442:SF1">
    <property type="entry name" value="INNER MEMBRANE PROTEIN"/>
    <property type="match status" value="1"/>
</dbReference>
<dbReference type="AlphaFoldDB" id="A0A1A9N9L7"/>
<name>A0A1A9N9L7_9BURK</name>
<dbReference type="Proteomes" id="UP000077961">
    <property type="component" value="Unassembled WGS sequence"/>
</dbReference>
<dbReference type="EMBL" id="LXJZ01000198">
    <property type="protein sequence ID" value="OAJ55119.1"/>
    <property type="molecule type" value="Genomic_DNA"/>
</dbReference>
<reference evidence="3 4" key="1">
    <citation type="submission" date="2016-04" db="EMBL/GenBank/DDBJ databases">
        <title>Reclassification of Paraburkholderia panaciterrae (Farh et al. 2015) Dobritsa &amp; Samadpour 2016 as a later homotypic synonym of Paraburkholderia ginsengiterrae (Farh et al. 2015) Dobritsa &amp; Samadpour 2016.</title>
        <authorList>
            <person name="Dobritsa A.P."/>
            <person name="Kutumbaka K."/>
            <person name="Samadpour M."/>
        </authorList>
    </citation>
    <scope>NUCLEOTIDE SEQUENCE [LARGE SCALE GENOMIC DNA]</scope>
    <source>
        <strain evidence="2 4">DCY85</strain>
        <strain evidence="1 3">DCY85-1</strain>
    </source>
</reference>
<dbReference type="EMBL" id="LXKA01000221">
    <property type="protein sequence ID" value="OAJ61304.1"/>
    <property type="molecule type" value="Genomic_DNA"/>
</dbReference>
<organism evidence="2 4">
    <name type="scientific">Paraburkholderia ginsengiterrae</name>
    <dbReference type="NCBI Taxonomy" id="1462993"/>
    <lineage>
        <taxon>Bacteria</taxon>
        <taxon>Pseudomonadati</taxon>
        <taxon>Pseudomonadota</taxon>
        <taxon>Betaproteobacteria</taxon>
        <taxon>Burkholderiales</taxon>
        <taxon>Burkholderiaceae</taxon>
        <taxon>Paraburkholderia</taxon>
    </lineage>
</organism>
<proteinExistence type="predicted"/>
<evidence type="ECO:0008006" key="5">
    <source>
        <dbReference type="Google" id="ProtNLM"/>
    </source>
</evidence>
<gene>
    <name evidence="1" type="ORF">A6V36_09675</name>
    <name evidence="2" type="ORF">A6V37_04000</name>
</gene>
<evidence type="ECO:0000313" key="4">
    <source>
        <dbReference type="Proteomes" id="UP000078116"/>
    </source>
</evidence>
<dbReference type="Pfam" id="PF04286">
    <property type="entry name" value="DUF445"/>
    <property type="match status" value="1"/>
</dbReference>
<comment type="caution">
    <text evidence="2">The sequence shown here is derived from an EMBL/GenBank/DDBJ whole genome shotgun (WGS) entry which is preliminary data.</text>
</comment>
<evidence type="ECO:0000313" key="1">
    <source>
        <dbReference type="EMBL" id="OAJ55119.1"/>
    </source>
</evidence>
<dbReference type="OrthoDB" id="9769590at2"/>
<evidence type="ECO:0000313" key="2">
    <source>
        <dbReference type="EMBL" id="OAJ61304.1"/>
    </source>
</evidence>